<evidence type="ECO:0000256" key="1">
    <source>
        <dbReference type="ARBA" id="ARBA00004167"/>
    </source>
</evidence>
<keyword evidence="9" id="KW-0378">Hydrolase</keyword>
<dbReference type="NCBIfam" id="TIGR01933">
    <property type="entry name" value="hflK"/>
    <property type="match status" value="1"/>
</dbReference>
<dbReference type="RefSeq" id="WP_126541411.1">
    <property type="nucleotide sequence ID" value="NZ_BSPM01000004.1"/>
</dbReference>
<dbReference type="GO" id="GO:0016020">
    <property type="term" value="C:membrane"/>
    <property type="evidence" value="ECO:0007669"/>
    <property type="project" value="UniProtKB-SubCell"/>
</dbReference>
<keyword evidence="9" id="KW-0645">Protease</keyword>
<dbReference type="Pfam" id="PF12221">
    <property type="entry name" value="HflK_N"/>
    <property type="match status" value="1"/>
</dbReference>
<comment type="subunit">
    <text evidence="6">HflC and HflK may interact to form a multimeric complex.</text>
</comment>
<evidence type="ECO:0000313" key="10">
    <source>
        <dbReference type="Proteomes" id="UP000294547"/>
    </source>
</evidence>
<keyword evidence="3" id="KW-0812">Transmembrane</keyword>
<evidence type="ECO:0000256" key="4">
    <source>
        <dbReference type="ARBA" id="ARBA00022989"/>
    </source>
</evidence>
<evidence type="ECO:0000259" key="8">
    <source>
        <dbReference type="SMART" id="SM00244"/>
    </source>
</evidence>
<dbReference type="SUPFAM" id="SSF117892">
    <property type="entry name" value="Band 7/SPFH domain"/>
    <property type="match status" value="1"/>
</dbReference>
<feature type="domain" description="Band 7" evidence="8">
    <location>
        <begin position="87"/>
        <end position="257"/>
    </location>
</feature>
<keyword evidence="10" id="KW-1185">Reference proteome</keyword>
<gene>
    <name evidence="9" type="ORF">EDD54_2427</name>
</gene>
<dbReference type="InterPro" id="IPR001107">
    <property type="entry name" value="Band_7"/>
</dbReference>
<proteinExistence type="inferred from homology"/>
<keyword evidence="5" id="KW-0472">Membrane</keyword>
<dbReference type="PANTHER" id="PTHR43327:SF2">
    <property type="entry name" value="MODULATOR OF FTSH PROTEASE HFLK"/>
    <property type="match status" value="1"/>
</dbReference>
<dbReference type="SMART" id="SM00244">
    <property type="entry name" value="PHB"/>
    <property type="match status" value="1"/>
</dbReference>
<evidence type="ECO:0000256" key="3">
    <source>
        <dbReference type="ARBA" id="ARBA00022692"/>
    </source>
</evidence>
<dbReference type="InterPro" id="IPR050710">
    <property type="entry name" value="Band7/mec-2_domain"/>
</dbReference>
<feature type="region of interest" description="Disordered" evidence="7">
    <location>
        <begin position="1"/>
        <end position="39"/>
    </location>
</feature>
<dbReference type="Gene3D" id="3.30.479.30">
    <property type="entry name" value="Band 7 domain"/>
    <property type="match status" value="1"/>
</dbReference>
<dbReference type="AlphaFoldDB" id="A0A4R6RGT1"/>
<comment type="subcellular location">
    <subcellularLocation>
        <location evidence="1">Membrane</location>
        <topology evidence="1">Single-pass membrane protein</topology>
    </subcellularLocation>
</comment>
<protein>
    <recommendedName>
        <fullName evidence="6">Protein HflK</fullName>
    </recommendedName>
</protein>
<evidence type="ECO:0000256" key="6">
    <source>
        <dbReference type="RuleBase" id="RU364113"/>
    </source>
</evidence>
<dbReference type="InterPro" id="IPR036013">
    <property type="entry name" value="Band_7/SPFH_dom_sf"/>
</dbReference>
<accession>A0A4R6RGT1</accession>
<dbReference type="PANTHER" id="PTHR43327">
    <property type="entry name" value="STOMATIN-LIKE PROTEIN 2, MITOCHONDRIAL"/>
    <property type="match status" value="1"/>
</dbReference>
<evidence type="ECO:0000313" key="9">
    <source>
        <dbReference type="EMBL" id="TDP85573.1"/>
    </source>
</evidence>
<keyword evidence="4" id="KW-1133">Transmembrane helix</keyword>
<evidence type="ECO:0000256" key="5">
    <source>
        <dbReference type="ARBA" id="ARBA00023136"/>
    </source>
</evidence>
<evidence type="ECO:0000256" key="7">
    <source>
        <dbReference type="SAM" id="MobiDB-lite"/>
    </source>
</evidence>
<dbReference type="Proteomes" id="UP000294547">
    <property type="component" value="Unassembled WGS sequence"/>
</dbReference>
<dbReference type="GO" id="GO:0006508">
    <property type="term" value="P:proteolysis"/>
    <property type="evidence" value="ECO:0007669"/>
    <property type="project" value="UniProtKB-KW"/>
</dbReference>
<feature type="compositionally biased region" description="Gly residues" evidence="7">
    <location>
        <begin position="7"/>
        <end position="33"/>
    </location>
</feature>
<comment type="similarity">
    <text evidence="2 6">Belongs to the band 7/mec-2 family. HflK subfamily.</text>
</comment>
<dbReference type="CDD" id="cd03404">
    <property type="entry name" value="SPFH_HflK"/>
    <property type="match status" value="1"/>
</dbReference>
<evidence type="ECO:0000256" key="2">
    <source>
        <dbReference type="ARBA" id="ARBA00006971"/>
    </source>
</evidence>
<comment type="caution">
    <text evidence="9">The sequence shown here is derived from an EMBL/GenBank/DDBJ whole genome shotgun (WGS) entry which is preliminary data.</text>
</comment>
<reference evidence="9 10" key="1">
    <citation type="submission" date="2019-03" db="EMBL/GenBank/DDBJ databases">
        <title>Genomic Encyclopedia of Type Strains, Phase IV (KMG-IV): sequencing the most valuable type-strain genomes for metagenomic binning, comparative biology and taxonomic classification.</title>
        <authorList>
            <person name="Goeker M."/>
        </authorList>
    </citation>
    <scope>NUCLEOTIDE SEQUENCE [LARGE SCALE GENOMIC DNA]</scope>
    <source>
        <strain evidence="9 10">DSM 102969</strain>
    </source>
</reference>
<sequence>MPWSNQSGGGWKGGGNGPWGQPPRGGGGGGGGNNPPDLEELLRRSQDKLRRLLPGGSRGPGGPGGQGGARLFAPLVLAVVGAFWIYECVYVVQPDEVGVELRFGEVKPEINEPGIHFMFWPIESVEKPPLRKENQENIGSAARATSDGSIMLSGDQNLVNVEFSVLWQIDDPIKYLFNIADQQNLVRVVSESAMREYVGRTRADEFRTTGRDAAQVAVAQLIQSTLNTYQAGVRVKGVNVTRADPPREVSDAFGEVQRAQQDQDKVKQDAQAYANKRLGDARGEASQIRENAIGYRDRVIAEATGAAQRFRDVYEQYAKAPEVIRKRIYLETMEGVLSKSDKVILGENAGNGVVPYLPLPELRRGAAAAAAAQGTTTEGEVR</sequence>
<dbReference type="OrthoDB" id="9779595at2"/>
<dbReference type="Pfam" id="PF01145">
    <property type="entry name" value="Band_7"/>
    <property type="match status" value="1"/>
</dbReference>
<organism evidence="9 10">
    <name type="scientific">Oharaeibacter diazotrophicus</name>
    <dbReference type="NCBI Taxonomy" id="1920512"/>
    <lineage>
        <taxon>Bacteria</taxon>
        <taxon>Pseudomonadati</taxon>
        <taxon>Pseudomonadota</taxon>
        <taxon>Alphaproteobacteria</taxon>
        <taxon>Hyphomicrobiales</taxon>
        <taxon>Pleomorphomonadaceae</taxon>
        <taxon>Oharaeibacter</taxon>
    </lineage>
</organism>
<name>A0A4R6RGT1_9HYPH</name>
<dbReference type="InterPro" id="IPR020980">
    <property type="entry name" value="Membrane_HflK_N"/>
</dbReference>
<dbReference type="EMBL" id="SNXY01000007">
    <property type="protein sequence ID" value="TDP85573.1"/>
    <property type="molecule type" value="Genomic_DNA"/>
</dbReference>
<comment type="function">
    <text evidence="6">HflC and HflK could encode or regulate a protease.</text>
</comment>
<dbReference type="InterPro" id="IPR010201">
    <property type="entry name" value="HflK"/>
</dbReference>
<dbReference type="GO" id="GO:0008233">
    <property type="term" value="F:peptidase activity"/>
    <property type="evidence" value="ECO:0007669"/>
    <property type="project" value="UniProtKB-KW"/>
</dbReference>